<evidence type="ECO:0000256" key="1">
    <source>
        <dbReference type="SAM" id="Phobius"/>
    </source>
</evidence>
<name>A0A1G9QYL2_9EURY</name>
<keyword evidence="1" id="KW-0812">Transmembrane</keyword>
<evidence type="ECO:0000313" key="2">
    <source>
        <dbReference type="EMBL" id="SDM15335.1"/>
    </source>
</evidence>
<protein>
    <submittedName>
        <fullName evidence="2">Uncharacterized protein</fullName>
    </submittedName>
</protein>
<dbReference type="Proteomes" id="UP000199451">
    <property type="component" value="Unassembled WGS sequence"/>
</dbReference>
<sequence length="92" mass="9935">MMRAVPTWLTASVRRCERVVFVLPGVVPHAPRRNAIVGLLYLLLLFVAINVVSAVLAVSATTPVTVRLGDGPRREAYTCWCIVAGSISVLFG</sequence>
<reference evidence="3" key="1">
    <citation type="submission" date="2016-10" db="EMBL/GenBank/DDBJ databases">
        <authorList>
            <person name="Varghese N."/>
            <person name="Submissions S."/>
        </authorList>
    </citation>
    <scope>NUCLEOTIDE SEQUENCE [LARGE SCALE GENOMIC DNA]</scope>
    <source>
        <strain evidence="3">CGMCC 1.10119</strain>
    </source>
</reference>
<keyword evidence="1" id="KW-1133">Transmembrane helix</keyword>
<dbReference type="STRING" id="660521.SAMN04487949_1063"/>
<keyword evidence="1" id="KW-0472">Membrane</keyword>
<dbReference type="RefSeq" id="WP_139173279.1">
    <property type="nucleotide sequence ID" value="NZ_FNHL01000001.1"/>
</dbReference>
<evidence type="ECO:0000313" key="3">
    <source>
        <dbReference type="Proteomes" id="UP000199451"/>
    </source>
</evidence>
<keyword evidence="3" id="KW-1185">Reference proteome</keyword>
<organism evidence="2 3">
    <name type="scientific">Halogranum gelatinilyticum</name>
    <dbReference type="NCBI Taxonomy" id="660521"/>
    <lineage>
        <taxon>Archaea</taxon>
        <taxon>Methanobacteriati</taxon>
        <taxon>Methanobacteriota</taxon>
        <taxon>Stenosarchaea group</taxon>
        <taxon>Halobacteria</taxon>
        <taxon>Halobacteriales</taxon>
        <taxon>Haloferacaceae</taxon>
    </lineage>
</organism>
<dbReference type="AlphaFoldDB" id="A0A1G9QYL2"/>
<proteinExistence type="predicted"/>
<accession>A0A1G9QYL2</accession>
<feature type="transmembrane region" description="Helical" evidence="1">
    <location>
        <begin position="40"/>
        <end position="64"/>
    </location>
</feature>
<gene>
    <name evidence="2" type="ORF">SAMN04487949_1063</name>
</gene>
<dbReference type="EMBL" id="FNHL01000001">
    <property type="protein sequence ID" value="SDM15335.1"/>
    <property type="molecule type" value="Genomic_DNA"/>
</dbReference>